<evidence type="ECO:0000313" key="2">
    <source>
        <dbReference type="EMBL" id="KAK9887681.1"/>
    </source>
</evidence>
<proteinExistence type="predicted"/>
<dbReference type="Proteomes" id="UP001431783">
    <property type="component" value="Unassembled WGS sequence"/>
</dbReference>
<dbReference type="Gene3D" id="3.30.930.10">
    <property type="entry name" value="Bira Bifunctional Protein, Domain 2"/>
    <property type="match status" value="1"/>
</dbReference>
<dbReference type="Pfam" id="PF03129">
    <property type="entry name" value="HGTP_anticodon"/>
    <property type="match status" value="1"/>
</dbReference>
<comment type="caution">
    <text evidence="2">The sequence shown here is derived from an EMBL/GenBank/DDBJ whole genome shotgun (WGS) entry which is preliminary data.</text>
</comment>
<dbReference type="PANTHER" id="PTHR10745">
    <property type="entry name" value="GLYCYL-TRNA SYNTHETASE/DNA POLYMERASE SUBUNIT GAMMA-2"/>
    <property type="match status" value="1"/>
</dbReference>
<dbReference type="GO" id="GO:0005739">
    <property type="term" value="C:mitochondrion"/>
    <property type="evidence" value="ECO:0007669"/>
    <property type="project" value="TreeGrafter"/>
</dbReference>
<dbReference type="InterPro" id="IPR036621">
    <property type="entry name" value="Anticodon-bd_dom_sf"/>
</dbReference>
<dbReference type="InterPro" id="IPR027031">
    <property type="entry name" value="Gly-tRNA_synthase/POLG2"/>
</dbReference>
<protein>
    <recommendedName>
        <fullName evidence="1">Anticodon-binding domain-containing protein</fullName>
    </recommendedName>
</protein>
<accession>A0AAW1UW33</accession>
<dbReference type="EMBL" id="JARQZJ010000121">
    <property type="protein sequence ID" value="KAK9887681.1"/>
    <property type="molecule type" value="Genomic_DNA"/>
</dbReference>
<dbReference type="Gene3D" id="3.40.50.800">
    <property type="entry name" value="Anticodon-binding domain"/>
    <property type="match status" value="1"/>
</dbReference>
<feature type="domain" description="Anticodon-binding" evidence="1">
    <location>
        <begin position="276"/>
        <end position="359"/>
    </location>
</feature>
<keyword evidence="3" id="KW-1185">Reference proteome</keyword>
<dbReference type="InterPro" id="IPR004154">
    <property type="entry name" value="Anticodon-bd"/>
</dbReference>
<evidence type="ECO:0000259" key="1">
    <source>
        <dbReference type="Pfam" id="PF03129"/>
    </source>
</evidence>
<sequence>MFRKIIDFCSKNGFLKVVEYSSLNVFELKIGPPGALLQENLRREWLDNLVHSKDICVFYNYNDFKHCYDYARSLMFQTVPIGIVEILPSKKQSFIDVEKINICGTDEKTNNFADYFMNDYRLIYTMFVAPSMANQFFHQIQRQRKIWWRKISASPGRYSLSDIQNGNNLADSQYSVNIESKYTWGNHILETISLFSKNHTGLCNADLMVKDGKKQVPAVYIKCETRLSNLLLNSLCDAYEEPVIQSEKRPLFRFHRKVAPYKISFSATLPKSELLDELQDLTTYLSKLLRNNNITTLLIAENVKKTLEAQYRQYDELGIPYTVVLNEATLRDGIAWLRNRDTTLKEQVHVADLVSYVEKIYKHF</sequence>
<dbReference type="AlphaFoldDB" id="A0AAW1UW33"/>
<dbReference type="InterPro" id="IPR045864">
    <property type="entry name" value="aa-tRNA-synth_II/BPL/LPL"/>
</dbReference>
<dbReference type="SUPFAM" id="SSF52954">
    <property type="entry name" value="Class II aaRS ABD-related"/>
    <property type="match status" value="1"/>
</dbReference>
<evidence type="ECO:0000313" key="3">
    <source>
        <dbReference type="Proteomes" id="UP001431783"/>
    </source>
</evidence>
<gene>
    <name evidence="2" type="ORF">WA026_000003</name>
</gene>
<dbReference type="PANTHER" id="PTHR10745:SF8">
    <property type="entry name" value="DNA POLYMERASE SUBUNIT GAMMA-2, MITOCHONDRIAL"/>
    <property type="match status" value="1"/>
</dbReference>
<name>A0AAW1UW33_9CUCU</name>
<dbReference type="SUPFAM" id="SSF55681">
    <property type="entry name" value="Class II aaRS and biotin synthetases"/>
    <property type="match status" value="1"/>
</dbReference>
<organism evidence="2 3">
    <name type="scientific">Henosepilachna vigintioctopunctata</name>
    <dbReference type="NCBI Taxonomy" id="420089"/>
    <lineage>
        <taxon>Eukaryota</taxon>
        <taxon>Metazoa</taxon>
        <taxon>Ecdysozoa</taxon>
        <taxon>Arthropoda</taxon>
        <taxon>Hexapoda</taxon>
        <taxon>Insecta</taxon>
        <taxon>Pterygota</taxon>
        <taxon>Neoptera</taxon>
        <taxon>Endopterygota</taxon>
        <taxon>Coleoptera</taxon>
        <taxon>Polyphaga</taxon>
        <taxon>Cucujiformia</taxon>
        <taxon>Coccinelloidea</taxon>
        <taxon>Coccinellidae</taxon>
        <taxon>Epilachninae</taxon>
        <taxon>Epilachnini</taxon>
        <taxon>Henosepilachna</taxon>
    </lineage>
</organism>
<dbReference type="GO" id="GO:0006264">
    <property type="term" value="P:mitochondrial DNA replication"/>
    <property type="evidence" value="ECO:0007669"/>
    <property type="project" value="TreeGrafter"/>
</dbReference>
<reference evidence="2 3" key="1">
    <citation type="submission" date="2023-03" db="EMBL/GenBank/DDBJ databases">
        <title>Genome insight into feeding habits of ladybird beetles.</title>
        <authorList>
            <person name="Li H.-S."/>
            <person name="Huang Y.-H."/>
            <person name="Pang H."/>
        </authorList>
    </citation>
    <scope>NUCLEOTIDE SEQUENCE [LARGE SCALE GENOMIC DNA]</scope>
    <source>
        <strain evidence="2">SYSU_2023b</strain>
        <tissue evidence="2">Whole body</tissue>
    </source>
</reference>